<organism evidence="3 4">
    <name type="scientific">Ponticaulis profundi</name>
    <dbReference type="NCBI Taxonomy" id="2665222"/>
    <lineage>
        <taxon>Bacteria</taxon>
        <taxon>Pseudomonadati</taxon>
        <taxon>Pseudomonadota</taxon>
        <taxon>Alphaproteobacteria</taxon>
        <taxon>Hyphomonadales</taxon>
        <taxon>Hyphomonadaceae</taxon>
        <taxon>Ponticaulis</taxon>
    </lineage>
</organism>
<reference evidence="4" key="1">
    <citation type="journal article" date="2019" name="Int. J. Syst. Evol. Microbiol.">
        <title>The Global Catalogue of Microorganisms (GCM) 10K type strain sequencing project: providing services to taxonomists for standard genome sequencing and annotation.</title>
        <authorList>
            <consortium name="The Broad Institute Genomics Platform"/>
            <consortium name="The Broad Institute Genome Sequencing Center for Infectious Disease"/>
            <person name="Wu L."/>
            <person name="Ma J."/>
        </authorList>
    </citation>
    <scope>NUCLEOTIDE SEQUENCE [LARGE SCALE GENOMIC DNA]</scope>
    <source>
        <strain evidence="4">CGMCC-1.15741</strain>
    </source>
</reference>
<gene>
    <name evidence="3" type="ORF">ACFQDM_04725</name>
</gene>
<protein>
    <submittedName>
        <fullName evidence="3">DUF6898 family protein</fullName>
    </submittedName>
</protein>
<dbReference type="EMBL" id="JBHSSW010000004">
    <property type="protein sequence ID" value="MFC6197368.1"/>
    <property type="molecule type" value="Genomic_DNA"/>
</dbReference>
<evidence type="ECO:0000259" key="2">
    <source>
        <dbReference type="Pfam" id="PF21839"/>
    </source>
</evidence>
<accession>A0ABW1S754</accession>
<feature type="region of interest" description="Disordered" evidence="1">
    <location>
        <begin position="63"/>
        <end position="88"/>
    </location>
</feature>
<dbReference type="RefSeq" id="WP_377376147.1">
    <property type="nucleotide sequence ID" value="NZ_JBHSSW010000004.1"/>
</dbReference>
<dbReference type="Proteomes" id="UP001596303">
    <property type="component" value="Unassembled WGS sequence"/>
</dbReference>
<sequence>MSAERGSILIEVMPVTDKALEVIAIDEKTGREVRFPVPIGTREPDIKQLAAQKMDYVLRKDAERAAEKKSTDEKDKPPRKDPRGGIIV</sequence>
<evidence type="ECO:0000313" key="4">
    <source>
        <dbReference type="Proteomes" id="UP001596303"/>
    </source>
</evidence>
<dbReference type="InterPro" id="IPR054193">
    <property type="entry name" value="DUF6898"/>
</dbReference>
<dbReference type="Pfam" id="PF21839">
    <property type="entry name" value="DUF6898"/>
    <property type="match status" value="1"/>
</dbReference>
<keyword evidence="4" id="KW-1185">Reference proteome</keyword>
<proteinExistence type="predicted"/>
<feature type="domain" description="DUF6898" evidence="2">
    <location>
        <begin position="6"/>
        <end position="60"/>
    </location>
</feature>
<name>A0ABW1S754_9PROT</name>
<evidence type="ECO:0000313" key="3">
    <source>
        <dbReference type="EMBL" id="MFC6197368.1"/>
    </source>
</evidence>
<evidence type="ECO:0000256" key="1">
    <source>
        <dbReference type="SAM" id="MobiDB-lite"/>
    </source>
</evidence>
<comment type="caution">
    <text evidence="3">The sequence shown here is derived from an EMBL/GenBank/DDBJ whole genome shotgun (WGS) entry which is preliminary data.</text>
</comment>